<protein>
    <submittedName>
        <fullName evidence="3">Probable serine/threonine-protein kinase clkA</fullName>
    </submittedName>
</protein>
<dbReference type="GeneID" id="115883477"/>
<evidence type="ECO:0000256" key="1">
    <source>
        <dbReference type="SAM" id="MobiDB-lite"/>
    </source>
</evidence>
<proteinExistence type="predicted"/>
<sequence>MEALQFVSEEHNIHYLQNSGKFMPKPQLSNNLSNNSTNSFENQNVFSNNFRPNFQPNFQPFNPNTHNNTQNNFAQKPVFPSQPIQIRPNVNQQPQEFFINSQVFGKPNFTRPNPNLPQLNTTPMSISTNQISNRFRPNNNPNFNNSRSTPMSISTNQTSNSFRPNNNPNFNNFRPPQFAFEELYNIKTENEQKSQSEIQSDNFENEYETDFIIPKI</sequence>
<evidence type="ECO:0000313" key="2">
    <source>
        <dbReference type="Proteomes" id="UP000504635"/>
    </source>
</evidence>
<dbReference type="Proteomes" id="UP000504635">
    <property type="component" value="Unplaced"/>
</dbReference>
<reference evidence="3" key="1">
    <citation type="submission" date="2025-08" db="UniProtKB">
        <authorList>
            <consortium name="RefSeq"/>
        </authorList>
    </citation>
    <scope>IDENTIFICATION</scope>
    <source>
        <tissue evidence="3">Gonads</tissue>
    </source>
</reference>
<dbReference type="KEGG" id="soy:115883477"/>
<name>A0A6J2Y357_SITOR</name>
<feature type="compositionally biased region" description="Low complexity" evidence="1">
    <location>
        <begin position="159"/>
        <end position="175"/>
    </location>
</feature>
<keyword evidence="3" id="KW-0808">Transferase</keyword>
<keyword evidence="3" id="KW-0418">Kinase</keyword>
<organism evidence="2 3">
    <name type="scientific">Sitophilus oryzae</name>
    <name type="common">Rice weevil</name>
    <name type="synonym">Curculio oryzae</name>
    <dbReference type="NCBI Taxonomy" id="7048"/>
    <lineage>
        <taxon>Eukaryota</taxon>
        <taxon>Metazoa</taxon>
        <taxon>Ecdysozoa</taxon>
        <taxon>Arthropoda</taxon>
        <taxon>Hexapoda</taxon>
        <taxon>Insecta</taxon>
        <taxon>Pterygota</taxon>
        <taxon>Neoptera</taxon>
        <taxon>Endopterygota</taxon>
        <taxon>Coleoptera</taxon>
        <taxon>Polyphaga</taxon>
        <taxon>Cucujiformia</taxon>
        <taxon>Curculionidae</taxon>
        <taxon>Dryophthorinae</taxon>
        <taxon>Sitophilus</taxon>
    </lineage>
</organism>
<feature type="compositionally biased region" description="Low complexity" evidence="1">
    <location>
        <begin position="134"/>
        <end position="148"/>
    </location>
</feature>
<feature type="compositionally biased region" description="Polar residues" evidence="1">
    <location>
        <begin position="149"/>
        <end position="158"/>
    </location>
</feature>
<dbReference type="InParanoid" id="A0A6J2Y357"/>
<feature type="region of interest" description="Disordered" evidence="1">
    <location>
        <begin position="134"/>
        <end position="175"/>
    </location>
</feature>
<feature type="region of interest" description="Disordered" evidence="1">
    <location>
        <begin position="189"/>
        <end position="216"/>
    </location>
</feature>
<gene>
    <name evidence="3" type="primary">LOC115883477</name>
</gene>
<accession>A0A6J2Y357</accession>
<dbReference type="RefSeq" id="XP_030757701.1">
    <property type="nucleotide sequence ID" value="XM_030901841.1"/>
</dbReference>
<evidence type="ECO:0000313" key="3">
    <source>
        <dbReference type="RefSeq" id="XP_030757701.1"/>
    </source>
</evidence>
<keyword evidence="2" id="KW-1185">Reference proteome</keyword>
<dbReference type="GO" id="GO:0016301">
    <property type="term" value="F:kinase activity"/>
    <property type="evidence" value="ECO:0007669"/>
    <property type="project" value="UniProtKB-KW"/>
</dbReference>
<dbReference type="AlphaFoldDB" id="A0A6J2Y357"/>